<dbReference type="InterPro" id="IPR011583">
    <property type="entry name" value="Chitinase_II/V-like_cat"/>
</dbReference>
<dbReference type="SMART" id="SM00636">
    <property type="entry name" value="Glyco_18"/>
    <property type="match status" value="1"/>
</dbReference>
<dbReference type="PANTHER" id="PTHR46066:SF2">
    <property type="entry name" value="CHITINASE DOMAIN-CONTAINING PROTEIN 1"/>
    <property type="match status" value="1"/>
</dbReference>
<name>A0A437S601_9FIRM</name>
<evidence type="ECO:0000313" key="3">
    <source>
        <dbReference type="EMBL" id="RVU54397.1"/>
    </source>
</evidence>
<evidence type="ECO:0000313" key="4">
    <source>
        <dbReference type="Proteomes" id="UP000288812"/>
    </source>
</evidence>
<dbReference type="SUPFAM" id="SSF51445">
    <property type="entry name" value="(Trans)glycosidases"/>
    <property type="match status" value="1"/>
</dbReference>
<evidence type="ECO:0000256" key="1">
    <source>
        <dbReference type="SAM" id="SignalP"/>
    </source>
</evidence>
<dbReference type="InterPro" id="IPR001119">
    <property type="entry name" value="SLH_dom"/>
</dbReference>
<dbReference type="RefSeq" id="WP_127724780.1">
    <property type="nucleotide sequence ID" value="NZ_RLIH01000010.1"/>
</dbReference>
<dbReference type="Pfam" id="PF00395">
    <property type="entry name" value="SLH"/>
    <property type="match status" value="3"/>
</dbReference>
<comment type="caution">
    <text evidence="3">The sequence shown here is derived from an EMBL/GenBank/DDBJ whole genome shotgun (WGS) entry which is preliminary data.</text>
</comment>
<keyword evidence="4" id="KW-1185">Reference proteome</keyword>
<dbReference type="PANTHER" id="PTHR46066">
    <property type="entry name" value="CHITINASE DOMAIN-CONTAINING PROTEIN 1 FAMILY MEMBER"/>
    <property type="match status" value="1"/>
</dbReference>
<dbReference type="InterPro" id="IPR029070">
    <property type="entry name" value="Chitinase_insertion_sf"/>
</dbReference>
<protein>
    <recommendedName>
        <fullName evidence="2">SLH domain-containing protein</fullName>
    </recommendedName>
</protein>
<sequence>MRAKVNSKLSKLLLILMVCTLMFNALSANVLAAEESFSDVPQDHWSYDYIEKLRGLEITSGVGDGQFGLGQTVTRAEFVTFLCKLMGWELVEEVENNFSDNSDSSEWFFPYVSTALKHGVINNEDGSFRPKEAITRREMAVMIVNSLGYNELATKLNSQNSSFNDVTEDTGFINMAKDFGFIQGIDEYNYNPNNTAKREEVAAILIRMYERINNKIDHKNAFYAIRSASQKDSISNFDSISFGWGKLEFDNGNLIVNNTSANENEYSLPEGYEDIINISGDKEKMLMLAVSNEDAANILNDVNLRANAVDLMADSISDFDGIVVDFEGLKGESLKNSLNELLNALRNKVGNKKIYVAVHPIGRETREYFDGYDYKTIGDIADKVILMAHDYNAKLLSDEEMANGVVDTPLTPIEDVYYALREITDPNTGVQDHNKILLQLSFITAQWKTQEGKVLHNRPYTPNYDALIKRMNTDVEMNYSSLYENPFIKFYDGNDGTNNIIWYEDSRSVEAKVNLAKLFDLKGISVWRLGIIPDGDSQIYMDVLSKIENY</sequence>
<feature type="domain" description="SLH" evidence="2">
    <location>
        <begin position="98"/>
        <end position="157"/>
    </location>
</feature>
<reference evidence="3 4" key="1">
    <citation type="submission" date="2018-11" db="EMBL/GenBank/DDBJ databases">
        <title>Genome sequencing and assembly of Anaerosphaera sp. nov., GS7-6-2.</title>
        <authorList>
            <person name="Rettenmaier R."/>
            <person name="Liebl W."/>
            <person name="Zverlov V."/>
        </authorList>
    </citation>
    <scope>NUCLEOTIDE SEQUENCE [LARGE SCALE GENOMIC DNA]</scope>
    <source>
        <strain evidence="3 4">GS7-6-2</strain>
    </source>
</reference>
<feature type="signal peptide" evidence="1">
    <location>
        <begin position="1"/>
        <end position="27"/>
    </location>
</feature>
<dbReference type="EMBL" id="RLIH01000010">
    <property type="protein sequence ID" value="RVU54397.1"/>
    <property type="molecule type" value="Genomic_DNA"/>
</dbReference>
<proteinExistence type="predicted"/>
<dbReference type="InterPro" id="IPR017853">
    <property type="entry name" value="GH"/>
</dbReference>
<dbReference type="GO" id="GO:0008061">
    <property type="term" value="F:chitin binding"/>
    <property type="evidence" value="ECO:0007669"/>
    <property type="project" value="InterPro"/>
</dbReference>
<keyword evidence="1" id="KW-0732">Signal</keyword>
<dbReference type="PROSITE" id="PS51272">
    <property type="entry name" value="SLH"/>
    <property type="match status" value="2"/>
</dbReference>
<accession>A0A437S601</accession>
<dbReference type="OrthoDB" id="2985276at2"/>
<dbReference type="InterPro" id="IPR001223">
    <property type="entry name" value="Glyco_hydro18_cat"/>
</dbReference>
<dbReference type="Proteomes" id="UP000288812">
    <property type="component" value="Unassembled WGS sequence"/>
</dbReference>
<feature type="chain" id="PRO_5038881881" description="SLH domain-containing protein" evidence="1">
    <location>
        <begin position="28"/>
        <end position="550"/>
    </location>
</feature>
<dbReference type="Gene3D" id="3.20.20.80">
    <property type="entry name" value="Glycosidases"/>
    <property type="match status" value="1"/>
</dbReference>
<gene>
    <name evidence="3" type="ORF">EF514_07315</name>
</gene>
<dbReference type="AlphaFoldDB" id="A0A437S601"/>
<evidence type="ECO:0000259" key="2">
    <source>
        <dbReference type="PROSITE" id="PS51272"/>
    </source>
</evidence>
<dbReference type="Pfam" id="PF00704">
    <property type="entry name" value="Glyco_hydro_18"/>
    <property type="match status" value="1"/>
</dbReference>
<dbReference type="Gene3D" id="3.10.50.10">
    <property type="match status" value="1"/>
</dbReference>
<dbReference type="GO" id="GO:0005975">
    <property type="term" value="P:carbohydrate metabolic process"/>
    <property type="evidence" value="ECO:0007669"/>
    <property type="project" value="InterPro"/>
</dbReference>
<organism evidence="3 4">
    <name type="scientific">Anaerosphaera multitolerans</name>
    <dbReference type="NCBI Taxonomy" id="2487351"/>
    <lineage>
        <taxon>Bacteria</taxon>
        <taxon>Bacillati</taxon>
        <taxon>Bacillota</taxon>
        <taxon>Tissierellia</taxon>
        <taxon>Tissierellales</taxon>
        <taxon>Peptoniphilaceae</taxon>
        <taxon>Anaerosphaera</taxon>
    </lineage>
</organism>
<feature type="domain" description="SLH" evidence="2">
    <location>
        <begin position="33"/>
        <end position="96"/>
    </location>
</feature>